<organism evidence="2 3">
    <name type="scientific">Engystomops pustulosus</name>
    <name type="common">Tungara frog</name>
    <name type="synonym">Physalaemus pustulosus</name>
    <dbReference type="NCBI Taxonomy" id="76066"/>
    <lineage>
        <taxon>Eukaryota</taxon>
        <taxon>Metazoa</taxon>
        <taxon>Chordata</taxon>
        <taxon>Craniata</taxon>
        <taxon>Vertebrata</taxon>
        <taxon>Euteleostomi</taxon>
        <taxon>Amphibia</taxon>
        <taxon>Batrachia</taxon>
        <taxon>Anura</taxon>
        <taxon>Neobatrachia</taxon>
        <taxon>Hyloidea</taxon>
        <taxon>Leptodactylidae</taxon>
        <taxon>Leiuperinae</taxon>
        <taxon>Engystomops</taxon>
    </lineage>
</organism>
<sequence>MTRVQTVVLSAGSGGLSRRVLLTLEPKTKPSGGGDSIVSLCRIHNRRCTEAPRCPDVHKQQHSRPPHTRLLLSFCSSSLFVFLFVPLFLSLYHFLVLRAELSIISIRCFVCLRRGELEI</sequence>
<dbReference type="Proteomes" id="UP000824782">
    <property type="component" value="Unassembled WGS sequence"/>
</dbReference>
<accession>A0AAV6YJE9</accession>
<evidence type="ECO:0000313" key="3">
    <source>
        <dbReference type="Proteomes" id="UP000824782"/>
    </source>
</evidence>
<reference evidence="2" key="1">
    <citation type="thesis" date="2020" institute="ProQuest LLC" country="789 East Eisenhower Parkway, Ann Arbor, MI, USA">
        <title>Comparative Genomics and Chromosome Evolution.</title>
        <authorList>
            <person name="Mudd A.B."/>
        </authorList>
    </citation>
    <scope>NUCLEOTIDE SEQUENCE</scope>
    <source>
        <strain evidence="2">237g6f4</strain>
        <tissue evidence="2">Blood</tissue>
    </source>
</reference>
<keyword evidence="1" id="KW-1133">Transmembrane helix</keyword>
<gene>
    <name evidence="2" type="ORF">GDO81_027822</name>
</gene>
<comment type="caution">
    <text evidence="2">The sequence shown here is derived from an EMBL/GenBank/DDBJ whole genome shotgun (WGS) entry which is preliminary data.</text>
</comment>
<dbReference type="AlphaFoldDB" id="A0AAV6YJE9"/>
<proteinExistence type="predicted"/>
<name>A0AAV6YJE9_ENGPU</name>
<protein>
    <recommendedName>
        <fullName evidence="4">Transmembrane protein</fullName>
    </recommendedName>
</protein>
<evidence type="ECO:0000313" key="2">
    <source>
        <dbReference type="EMBL" id="KAG8535765.1"/>
    </source>
</evidence>
<dbReference type="EMBL" id="WNYA01058010">
    <property type="protein sequence ID" value="KAG8535765.1"/>
    <property type="molecule type" value="Genomic_DNA"/>
</dbReference>
<evidence type="ECO:0008006" key="4">
    <source>
        <dbReference type="Google" id="ProtNLM"/>
    </source>
</evidence>
<keyword evidence="1" id="KW-0812">Transmembrane</keyword>
<keyword evidence="1" id="KW-0472">Membrane</keyword>
<feature type="transmembrane region" description="Helical" evidence="1">
    <location>
        <begin position="70"/>
        <end position="89"/>
    </location>
</feature>
<keyword evidence="3" id="KW-1185">Reference proteome</keyword>
<evidence type="ECO:0000256" key="1">
    <source>
        <dbReference type="SAM" id="Phobius"/>
    </source>
</evidence>